<proteinExistence type="predicted"/>
<evidence type="ECO:0000313" key="2">
    <source>
        <dbReference type="Proteomes" id="UP000464754"/>
    </source>
</evidence>
<dbReference type="AlphaFoldDB" id="A0A6N4TI72"/>
<gene>
    <name evidence="1" type="ORF">Aargi30884_13200</name>
</gene>
<dbReference type="EMBL" id="AP019695">
    <property type="protein sequence ID" value="BBK22417.1"/>
    <property type="molecule type" value="Genomic_DNA"/>
</dbReference>
<organism evidence="1 2">
    <name type="scientific">Amedibacterium intestinale</name>
    <dbReference type="NCBI Taxonomy" id="2583452"/>
    <lineage>
        <taxon>Bacteria</taxon>
        <taxon>Bacillati</taxon>
        <taxon>Bacillota</taxon>
        <taxon>Erysipelotrichia</taxon>
        <taxon>Erysipelotrichales</taxon>
        <taxon>Erysipelotrichaceae</taxon>
        <taxon>Amedibacterium</taxon>
    </lineage>
</organism>
<keyword evidence="2" id="KW-1185">Reference proteome</keyword>
<dbReference type="KEGG" id="aarg:Aargi30884_13200"/>
<dbReference type="Proteomes" id="UP000464754">
    <property type="component" value="Chromosome"/>
</dbReference>
<evidence type="ECO:0000313" key="1">
    <source>
        <dbReference type="EMBL" id="BBK22417.1"/>
    </source>
</evidence>
<accession>A0A6N4TI72</accession>
<name>A0A6N4TI72_9FIRM</name>
<sequence>MCFFLGYTLKQVNKDYTDEAHASNVDFVKLSLLRCVSEVELFFGGRYYPQSRNFFIDDPLSVVIRKFKLEHIDLLDYFFDSVICYLKKT</sequence>
<reference evidence="2" key="1">
    <citation type="submission" date="2019-05" db="EMBL/GenBank/DDBJ databases">
        <title>Complete genome sequencing of Absiella argi strain JCM 30884.</title>
        <authorList>
            <person name="Sakamoto M."/>
            <person name="Murakami T."/>
            <person name="Mori H."/>
        </authorList>
    </citation>
    <scope>NUCLEOTIDE SEQUENCE [LARGE SCALE GENOMIC DNA]</scope>
    <source>
        <strain evidence="2">JCM 30884</strain>
    </source>
</reference>
<protein>
    <submittedName>
        <fullName evidence="1">Uncharacterized protein</fullName>
    </submittedName>
</protein>